<feature type="region of interest" description="Disordered" evidence="6">
    <location>
        <begin position="33"/>
        <end position="56"/>
    </location>
</feature>
<gene>
    <name evidence="8" type="ordered locus">PST_3486</name>
</gene>
<protein>
    <recommendedName>
        <fullName evidence="5">Maltodextrin-binding protein</fullName>
    </recommendedName>
</protein>
<keyword evidence="7" id="KW-0812">Transmembrane</keyword>
<keyword evidence="9" id="KW-1185">Reference proteome</keyword>
<accession>A4VQ63</accession>
<dbReference type="Pfam" id="PF01547">
    <property type="entry name" value="SBP_bac_1"/>
    <property type="match status" value="1"/>
</dbReference>
<evidence type="ECO:0000313" key="9">
    <source>
        <dbReference type="Proteomes" id="UP000000233"/>
    </source>
</evidence>
<keyword evidence="3 5" id="KW-0762">Sugar transport</keyword>
<comment type="subcellular location">
    <subcellularLocation>
        <location evidence="5">Periplasm</location>
    </subcellularLocation>
</comment>
<dbReference type="KEGG" id="psa:PST_3486"/>
<dbReference type="Gene3D" id="3.40.190.10">
    <property type="entry name" value="Periplasmic binding protein-like II"/>
    <property type="match status" value="2"/>
</dbReference>
<comment type="function">
    <text evidence="5">Part of the ABC transporter complex MalEFGK involved in maltose/maltodextrin import. Binds maltose and higher maltodextrins.</text>
</comment>
<dbReference type="PRINTS" id="PR00181">
    <property type="entry name" value="MALTOSEBP"/>
</dbReference>
<comment type="similarity">
    <text evidence="1 5">Belongs to the bacterial solute-binding protein 1 family.</text>
</comment>
<dbReference type="HOGENOM" id="CLU_031285_17_0_6"/>
<keyword evidence="7" id="KW-1133">Transmembrane helix</keyword>
<dbReference type="eggNOG" id="COG2182">
    <property type="taxonomic scope" value="Bacteria"/>
</dbReference>
<dbReference type="GO" id="GO:0015768">
    <property type="term" value="P:maltose transport"/>
    <property type="evidence" value="ECO:0007669"/>
    <property type="project" value="TreeGrafter"/>
</dbReference>
<evidence type="ECO:0000256" key="4">
    <source>
        <dbReference type="ARBA" id="ARBA00022729"/>
    </source>
</evidence>
<evidence type="ECO:0000256" key="6">
    <source>
        <dbReference type="SAM" id="MobiDB-lite"/>
    </source>
</evidence>
<sequence>MAYFVRLRATAYAPHLRPPPPGGGGCRWHGTRRGWNDCQSQRPAAGGTKNKKPRGTRSMNTKFWCLATIGLAATFSLPLPALAAIEEGKLVVWINGDKGYKGLAEVGKRFTAETGIPVEVAHPDSATDKFQQAAATGNGPDIFIWAHDRIGEWAKSGLLTPVTPSAETKSGIADFSWQAVTYDNKLWGYPISVETIGLIYNKALVDTPPKSFDDVLALNETLAPQGKRAILWDYNNTYFTWPLLSAKGGYVFEQTDGGYNVKSTGVNNAGAKAGAKVLRELIDKGVMPKGADYSVAEAAFNKGDSAMMISGPWAWSNIEKSGIDFGVAPIPAIDGEAGKPFVGVAAALLNAASPNKDLAVEFLENYLLEVDGLKTVNADVPLGAVANTAYMEELSSNPHIKATFENAQMGQPMPNVPEMGAFWSSMAAALTNITSGRQDVDAALDDAAKRITR</sequence>
<dbReference type="PANTHER" id="PTHR30061:SF50">
    <property type="entry name" value="MALTOSE_MALTODEXTRIN-BINDING PERIPLASMIC PROTEIN"/>
    <property type="match status" value="1"/>
</dbReference>
<dbReference type="EMBL" id="CP000304">
    <property type="protein sequence ID" value="ABP81114.1"/>
    <property type="molecule type" value="Genomic_DNA"/>
</dbReference>
<proteinExistence type="inferred from homology"/>
<dbReference type="SUPFAM" id="SSF53850">
    <property type="entry name" value="Periplasmic binding protein-like II"/>
    <property type="match status" value="1"/>
</dbReference>
<dbReference type="GO" id="GO:0042956">
    <property type="term" value="P:maltodextrin transmembrane transport"/>
    <property type="evidence" value="ECO:0007669"/>
    <property type="project" value="TreeGrafter"/>
</dbReference>
<evidence type="ECO:0000256" key="5">
    <source>
        <dbReference type="RuleBase" id="RU365005"/>
    </source>
</evidence>
<evidence type="ECO:0000256" key="1">
    <source>
        <dbReference type="ARBA" id="ARBA00008520"/>
    </source>
</evidence>
<organism evidence="8 9">
    <name type="scientific">Stutzerimonas stutzeri (strain A1501)</name>
    <name type="common">Pseudomonas stutzeri</name>
    <dbReference type="NCBI Taxonomy" id="379731"/>
    <lineage>
        <taxon>Bacteria</taxon>
        <taxon>Pseudomonadati</taxon>
        <taxon>Pseudomonadota</taxon>
        <taxon>Gammaproteobacteria</taxon>
        <taxon>Pseudomonadales</taxon>
        <taxon>Pseudomonadaceae</taxon>
        <taxon>Stutzerimonas</taxon>
    </lineage>
</organism>
<keyword evidence="2 5" id="KW-0813">Transport</keyword>
<dbReference type="GO" id="GO:0042597">
    <property type="term" value="C:periplasmic space"/>
    <property type="evidence" value="ECO:0007669"/>
    <property type="project" value="UniProtKB-SubCell"/>
</dbReference>
<dbReference type="Proteomes" id="UP000000233">
    <property type="component" value="Chromosome"/>
</dbReference>
<keyword evidence="4" id="KW-0732">Signal</keyword>
<reference evidence="8 9" key="1">
    <citation type="journal article" date="2008" name="Proc. Natl. Acad. Sci. U.S.A.">
        <title>Nitrogen fixation island and rhizosphere competence traits in the genome of root-associated Pseudomonas stutzeri A1501.</title>
        <authorList>
            <person name="Yan Y."/>
            <person name="Yang J."/>
            <person name="Dou Y."/>
            <person name="Chen M."/>
            <person name="Ping S."/>
            <person name="Peng J."/>
            <person name="Lu W."/>
            <person name="Zhang W."/>
            <person name="Yao Z."/>
            <person name="Li H."/>
            <person name="Liu W."/>
            <person name="He S."/>
            <person name="Geng L."/>
            <person name="Zhang X."/>
            <person name="Yang F."/>
            <person name="Yu H."/>
            <person name="Zhan Y."/>
            <person name="Li D."/>
            <person name="Lin Z."/>
            <person name="Wang Y."/>
            <person name="Elmerich C."/>
            <person name="Lin M."/>
            <person name="Jin Q."/>
        </authorList>
    </citation>
    <scope>NUCLEOTIDE SEQUENCE [LARGE SCALE GENOMIC DNA]</scope>
    <source>
        <strain evidence="8 9">A1501</strain>
    </source>
</reference>
<dbReference type="InterPro" id="IPR006060">
    <property type="entry name" value="Maltose/Cyclodextrin-bd"/>
</dbReference>
<dbReference type="GO" id="GO:0015144">
    <property type="term" value="F:carbohydrate transmembrane transporter activity"/>
    <property type="evidence" value="ECO:0007669"/>
    <property type="project" value="InterPro"/>
</dbReference>
<dbReference type="NCBIfam" id="NF007011">
    <property type="entry name" value="PRK09474.1"/>
    <property type="match status" value="1"/>
</dbReference>
<evidence type="ECO:0000313" key="8">
    <source>
        <dbReference type="EMBL" id="ABP81114.1"/>
    </source>
</evidence>
<evidence type="ECO:0000256" key="7">
    <source>
        <dbReference type="SAM" id="Phobius"/>
    </source>
</evidence>
<evidence type="ECO:0000256" key="2">
    <source>
        <dbReference type="ARBA" id="ARBA00022448"/>
    </source>
</evidence>
<dbReference type="GO" id="GO:1901982">
    <property type="term" value="F:maltose binding"/>
    <property type="evidence" value="ECO:0007669"/>
    <property type="project" value="TreeGrafter"/>
</dbReference>
<feature type="transmembrane region" description="Helical" evidence="7">
    <location>
        <begin position="63"/>
        <end position="85"/>
    </location>
</feature>
<evidence type="ECO:0000256" key="3">
    <source>
        <dbReference type="ARBA" id="ARBA00022597"/>
    </source>
</evidence>
<dbReference type="InterPro" id="IPR006059">
    <property type="entry name" value="SBP"/>
</dbReference>
<name>A4VQ63_STUS1</name>
<keyword evidence="5" id="KW-0574">Periplasm</keyword>
<dbReference type="AlphaFoldDB" id="A4VQ63"/>
<dbReference type="PANTHER" id="PTHR30061">
    <property type="entry name" value="MALTOSE-BINDING PERIPLASMIC PROTEIN"/>
    <property type="match status" value="1"/>
</dbReference>
<keyword evidence="7" id="KW-0472">Membrane</keyword>
<dbReference type="GO" id="GO:0055052">
    <property type="term" value="C:ATP-binding cassette (ABC) transporter complex, substrate-binding subunit-containing"/>
    <property type="evidence" value="ECO:0007669"/>
    <property type="project" value="TreeGrafter"/>
</dbReference>